<evidence type="ECO:0008006" key="3">
    <source>
        <dbReference type="Google" id="ProtNLM"/>
    </source>
</evidence>
<dbReference type="RefSeq" id="WP_208669594.1">
    <property type="nucleotide sequence ID" value="NZ_CP024767.1"/>
</dbReference>
<dbReference type="InterPro" id="IPR023296">
    <property type="entry name" value="Glyco_hydro_beta-prop_sf"/>
</dbReference>
<sequence length="307" mass="34590">MSSVWRKLGRLYVPAVEGRHPKLLSHAANPLPVHLDGDTYRVFYSGRDCDNRSSVGAVDIDIVRREIIKEHYQPFFEHGPKGSFFADGVSIGNCYVAGNMRYMLFMGWQSPSDQHWRGDVGRLIVDDNLTLRLDSKVPFMGVDSTDALSVSYPWVRRGDDGEYAMWYGSTKTWDAGNGEMIHVINSATSSDGHFWRRKGLAVPYVIGIAQAYSRPTVATNSRNGFDMWFSYRSGNGEKYRIGFATTEASGVWRLDLNAAGIDVSDEGWDSEMIEYPFVFDHKGERYMLYNGNGYGRSGFGLAILEHN</sequence>
<gene>
    <name evidence="1" type="ORF">CUN61_29040</name>
</gene>
<dbReference type="AlphaFoldDB" id="A0A4P6GPY4"/>
<dbReference type="SUPFAM" id="SSF75005">
    <property type="entry name" value="Arabinanase/levansucrase/invertase"/>
    <property type="match status" value="1"/>
</dbReference>
<proteinExistence type="predicted"/>
<name>A0A4P6GPY4_9PSED</name>
<dbReference type="EMBL" id="CP024767">
    <property type="protein sequence ID" value="QAY87751.1"/>
    <property type="molecule type" value="Genomic_DNA"/>
</dbReference>
<organism evidence="1 2">
    <name type="scientific">Pseudomonas arsenicoxydans</name>
    <dbReference type="NCBI Taxonomy" id="702115"/>
    <lineage>
        <taxon>Bacteria</taxon>
        <taxon>Pseudomonadati</taxon>
        <taxon>Pseudomonadota</taxon>
        <taxon>Gammaproteobacteria</taxon>
        <taxon>Pseudomonadales</taxon>
        <taxon>Pseudomonadaceae</taxon>
        <taxon>Pseudomonas</taxon>
    </lineage>
</organism>
<keyword evidence="2" id="KW-1185">Reference proteome</keyword>
<evidence type="ECO:0000313" key="2">
    <source>
        <dbReference type="Proteomes" id="UP000291121"/>
    </source>
</evidence>
<evidence type="ECO:0000313" key="1">
    <source>
        <dbReference type="EMBL" id="QAY87751.1"/>
    </source>
</evidence>
<accession>A0A4P6GPY4</accession>
<dbReference type="Proteomes" id="UP000291121">
    <property type="component" value="Chromosome"/>
</dbReference>
<reference evidence="1 2" key="1">
    <citation type="submission" date="2017-11" db="EMBL/GenBank/DDBJ databases">
        <title>Genome sequence of Pseudomonas arsenicoxydans ACM1.</title>
        <authorList>
            <person name="Nascimento F.X."/>
        </authorList>
    </citation>
    <scope>NUCLEOTIDE SEQUENCE [LARGE SCALE GENOMIC DNA]</scope>
    <source>
        <strain evidence="1 2">ACM1</strain>
    </source>
</reference>
<protein>
    <recommendedName>
        <fullName evidence="3">Glycosyl hydrolase family 32 N-terminal domain-containing protein</fullName>
    </recommendedName>
</protein>
<dbReference type="Gene3D" id="2.115.10.20">
    <property type="entry name" value="Glycosyl hydrolase domain, family 43"/>
    <property type="match status" value="1"/>
</dbReference>